<name>A0ABU1I8Q0_9BURK</name>
<reference evidence="1 2" key="1">
    <citation type="submission" date="2023-08" db="EMBL/GenBank/DDBJ databases">
        <title>Functional and genomic diversity of the sorghum phyllosphere microbiome.</title>
        <authorList>
            <person name="Shade A."/>
        </authorList>
    </citation>
    <scope>NUCLEOTIDE SEQUENCE [LARGE SCALE GENOMIC DNA]</scope>
    <source>
        <strain evidence="1 2">SORGH_AS_0335</strain>
    </source>
</reference>
<evidence type="ECO:0000313" key="2">
    <source>
        <dbReference type="Proteomes" id="UP001267710"/>
    </source>
</evidence>
<protein>
    <recommendedName>
        <fullName evidence="3">MYND finger</fullName>
    </recommendedName>
</protein>
<evidence type="ECO:0000313" key="1">
    <source>
        <dbReference type="EMBL" id="MDR6212788.1"/>
    </source>
</evidence>
<keyword evidence="2" id="KW-1185">Reference proteome</keyword>
<comment type="caution">
    <text evidence="1">The sequence shown here is derived from an EMBL/GenBank/DDBJ whole genome shotgun (WGS) entry which is preliminary data.</text>
</comment>
<accession>A0ABU1I8Q0</accession>
<dbReference type="NCBIfam" id="NF041023">
    <property type="entry name" value="PP0621_fam"/>
    <property type="match status" value="1"/>
</dbReference>
<proteinExistence type="predicted"/>
<organism evidence="1 2">
    <name type="scientific">Paracidovorax wautersii</name>
    <dbReference type="NCBI Taxonomy" id="1177982"/>
    <lineage>
        <taxon>Bacteria</taxon>
        <taxon>Pseudomonadati</taxon>
        <taxon>Pseudomonadota</taxon>
        <taxon>Betaproteobacteria</taxon>
        <taxon>Burkholderiales</taxon>
        <taxon>Comamonadaceae</taxon>
        <taxon>Paracidovorax</taxon>
    </lineage>
</organism>
<dbReference type="EMBL" id="JAVIZX010000001">
    <property type="protein sequence ID" value="MDR6212788.1"/>
    <property type="molecule type" value="Genomic_DNA"/>
</dbReference>
<dbReference type="Proteomes" id="UP001267710">
    <property type="component" value="Unassembled WGS sequence"/>
</dbReference>
<sequence>MKYLVLLVVLVIAYGVWRSQCQAAVRQARRPAAAPRQLQTMVACAHCGVHLPQADAVLAEGLPYCSEAHRRLGPAA</sequence>
<gene>
    <name evidence="1" type="ORF">QE399_000477</name>
</gene>
<dbReference type="InterPro" id="IPR049708">
    <property type="entry name" value="PP0621-like"/>
</dbReference>
<dbReference type="RefSeq" id="WP_309825781.1">
    <property type="nucleotide sequence ID" value="NZ_JAVIZX010000001.1"/>
</dbReference>
<evidence type="ECO:0008006" key="3">
    <source>
        <dbReference type="Google" id="ProtNLM"/>
    </source>
</evidence>